<accession>A0A840RE66</accession>
<gene>
    <name evidence="1" type="ORF">HNQ50_001607</name>
</gene>
<dbReference type="Proteomes" id="UP000543030">
    <property type="component" value="Unassembled WGS sequence"/>
</dbReference>
<evidence type="ECO:0000313" key="2">
    <source>
        <dbReference type="Proteomes" id="UP000543030"/>
    </source>
</evidence>
<evidence type="ECO:0000313" key="1">
    <source>
        <dbReference type="EMBL" id="MBB5190884.1"/>
    </source>
</evidence>
<keyword evidence="2" id="KW-1185">Reference proteome</keyword>
<comment type="caution">
    <text evidence="1">The sequence shown here is derived from an EMBL/GenBank/DDBJ whole genome shotgun (WGS) entry which is preliminary data.</text>
</comment>
<name>A0A840RE66_9NEIS</name>
<sequence>MIKSSMAETPYRMALMPQTNHISMPTLATTSQATGVTTMQAKDVLPDGQNQIHLAGTVVRKGTVGAFLLNARVWLDPAATAAQRQQVAADMQDALPALQALGLFDVLEIRDPALRHWLASHPLESA</sequence>
<reference evidence="1 2" key="1">
    <citation type="submission" date="2020-08" db="EMBL/GenBank/DDBJ databases">
        <title>Genomic Encyclopedia of Type Strains, Phase IV (KMG-IV): sequencing the most valuable type-strain genomes for metagenomic binning, comparative biology and taxonomic classification.</title>
        <authorList>
            <person name="Goeker M."/>
        </authorList>
    </citation>
    <scope>NUCLEOTIDE SEQUENCE [LARGE SCALE GENOMIC DNA]</scope>
    <source>
        <strain evidence="1 2">DSM 18233</strain>
    </source>
</reference>
<dbReference type="EMBL" id="JACHHN010000003">
    <property type="protein sequence ID" value="MBB5190884.1"/>
    <property type="molecule type" value="Genomic_DNA"/>
</dbReference>
<evidence type="ECO:0008006" key="3">
    <source>
        <dbReference type="Google" id="ProtNLM"/>
    </source>
</evidence>
<protein>
    <recommendedName>
        <fullName evidence="3">Preprotein translocase subunit SecD</fullName>
    </recommendedName>
</protein>
<proteinExistence type="predicted"/>
<organism evidence="1 2">
    <name type="scientific">Silvimonas terrae</name>
    <dbReference type="NCBI Taxonomy" id="300266"/>
    <lineage>
        <taxon>Bacteria</taxon>
        <taxon>Pseudomonadati</taxon>
        <taxon>Pseudomonadota</taxon>
        <taxon>Betaproteobacteria</taxon>
        <taxon>Neisseriales</taxon>
        <taxon>Chitinibacteraceae</taxon>
        <taxon>Silvimonas</taxon>
    </lineage>
</organism>
<dbReference type="RefSeq" id="WP_221303072.1">
    <property type="nucleotide sequence ID" value="NZ_JACHHN010000003.1"/>
</dbReference>
<dbReference type="AlphaFoldDB" id="A0A840RE66"/>